<evidence type="ECO:0000313" key="1">
    <source>
        <dbReference type="EMBL" id="KAK3598286.1"/>
    </source>
</evidence>
<reference evidence="1" key="1">
    <citation type="journal article" date="2021" name="Genome Biol. Evol.">
        <title>A High-Quality Reference Genome for a Parasitic Bivalve with Doubly Uniparental Inheritance (Bivalvia: Unionida).</title>
        <authorList>
            <person name="Smith C.H."/>
        </authorList>
    </citation>
    <scope>NUCLEOTIDE SEQUENCE</scope>
    <source>
        <strain evidence="1">CHS0354</strain>
    </source>
</reference>
<reference evidence="1" key="3">
    <citation type="submission" date="2023-05" db="EMBL/GenBank/DDBJ databases">
        <authorList>
            <person name="Smith C.H."/>
        </authorList>
    </citation>
    <scope>NUCLEOTIDE SEQUENCE</scope>
    <source>
        <strain evidence="1">CHS0354</strain>
        <tissue evidence="1">Mantle</tissue>
    </source>
</reference>
<sequence>MISHDIKIYSSKVKDVHPSNITEEVKRRIREAFSHVLNGVSLIYKSIEDKAISITVKPNSFIFFMN</sequence>
<comment type="caution">
    <text evidence="1">The sequence shown here is derived from an EMBL/GenBank/DDBJ whole genome shotgun (WGS) entry which is preliminary data.</text>
</comment>
<dbReference type="Proteomes" id="UP001195483">
    <property type="component" value="Unassembled WGS sequence"/>
</dbReference>
<keyword evidence="2" id="KW-1185">Reference proteome</keyword>
<organism evidence="1 2">
    <name type="scientific">Potamilus streckersoni</name>
    <dbReference type="NCBI Taxonomy" id="2493646"/>
    <lineage>
        <taxon>Eukaryota</taxon>
        <taxon>Metazoa</taxon>
        <taxon>Spiralia</taxon>
        <taxon>Lophotrochozoa</taxon>
        <taxon>Mollusca</taxon>
        <taxon>Bivalvia</taxon>
        <taxon>Autobranchia</taxon>
        <taxon>Heteroconchia</taxon>
        <taxon>Palaeoheterodonta</taxon>
        <taxon>Unionida</taxon>
        <taxon>Unionoidea</taxon>
        <taxon>Unionidae</taxon>
        <taxon>Ambleminae</taxon>
        <taxon>Lampsilini</taxon>
        <taxon>Potamilus</taxon>
    </lineage>
</organism>
<dbReference type="AlphaFoldDB" id="A0AAE0SUQ9"/>
<protein>
    <submittedName>
        <fullName evidence="1">Uncharacterized protein</fullName>
    </submittedName>
</protein>
<dbReference type="EMBL" id="JAEAOA010001203">
    <property type="protein sequence ID" value="KAK3598286.1"/>
    <property type="molecule type" value="Genomic_DNA"/>
</dbReference>
<accession>A0AAE0SUQ9</accession>
<name>A0AAE0SUQ9_9BIVA</name>
<proteinExistence type="predicted"/>
<gene>
    <name evidence="1" type="ORF">CHS0354_019812</name>
</gene>
<evidence type="ECO:0000313" key="2">
    <source>
        <dbReference type="Proteomes" id="UP001195483"/>
    </source>
</evidence>
<reference evidence="1" key="2">
    <citation type="journal article" date="2021" name="Genome Biol. Evol.">
        <title>Developing a high-quality reference genome for a parasitic bivalve with doubly uniparental inheritance (Bivalvia: Unionida).</title>
        <authorList>
            <person name="Smith C.H."/>
        </authorList>
    </citation>
    <scope>NUCLEOTIDE SEQUENCE</scope>
    <source>
        <strain evidence="1">CHS0354</strain>
        <tissue evidence="1">Mantle</tissue>
    </source>
</reference>